<dbReference type="PANTHER" id="PTHR12181:SF12">
    <property type="entry name" value="PHOSPHATIDATE PHOSPHATASE"/>
    <property type="match status" value="1"/>
</dbReference>
<keyword evidence="3" id="KW-1185">Reference proteome</keyword>
<feature type="domain" description="LNS2/PITP" evidence="1">
    <location>
        <begin position="69"/>
        <end position="139"/>
    </location>
</feature>
<name>A0A9N9EAL4_9GLOM</name>
<feature type="non-terminal residue" evidence="2">
    <location>
        <position position="139"/>
    </location>
</feature>
<dbReference type="SUPFAM" id="SSF56784">
    <property type="entry name" value="HAD-like"/>
    <property type="match status" value="1"/>
</dbReference>
<proteinExistence type="predicted"/>
<dbReference type="GO" id="GO:0005634">
    <property type="term" value="C:nucleus"/>
    <property type="evidence" value="ECO:0007669"/>
    <property type="project" value="TreeGrafter"/>
</dbReference>
<evidence type="ECO:0000313" key="2">
    <source>
        <dbReference type="EMBL" id="CAG8671876.1"/>
    </source>
</evidence>
<comment type="caution">
    <text evidence="2">The sequence shown here is derived from an EMBL/GenBank/DDBJ whole genome shotgun (WGS) entry which is preliminary data.</text>
</comment>
<gene>
    <name evidence="2" type="ORF">POCULU_LOCUS11015</name>
</gene>
<reference evidence="2" key="1">
    <citation type="submission" date="2021-06" db="EMBL/GenBank/DDBJ databases">
        <authorList>
            <person name="Kallberg Y."/>
            <person name="Tangrot J."/>
            <person name="Rosling A."/>
        </authorList>
    </citation>
    <scope>NUCLEOTIDE SEQUENCE</scope>
    <source>
        <strain evidence="2">IA702</strain>
    </source>
</reference>
<dbReference type="GO" id="GO:0008195">
    <property type="term" value="F:phosphatidate phosphatase activity"/>
    <property type="evidence" value="ECO:0007669"/>
    <property type="project" value="TreeGrafter"/>
</dbReference>
<protein>
    <submittedName>
        <fullName evidence="2">9194_t:CDS:1</fullName>
    </submittedName>
</protein>
<organism evidence="2 3">
    <name type="scientific">Paraglomus occultum</name>
    <dbReference type="NCBI Taxonomy" id="144539"/>
    <lineage>
        <taxon>Eukaryota</taxon>
        <taxon>Fungi</taxon>
        <taxon>Fungi incertae sedis</taxon>
        <taxon>Mucoromycota</taxon>
        <taxon>Glomeromycotina</taxon>
        <taxon>Glomeromycetes</taxon>
        <taxon>Paraglomerales</taxon>
        <taxon>Paraglomeraceae</taxon>
        <taxon>Paraglomus</taxon>
    </lineage>
</organism>
<accession>A0A9N9EAL4</accession>
<dbReference type="PANTHER" id="PTHR12181">
    <property type="entry name" value="LIPIN"/>
    <property type="match status" value="1"/>
</dbReference>
<evidence type="ECO:0000313" key="3">
    <source>
        <dbReference type="Proteomes" id="UP000789572"/>
    </source>
</evidence>
<dbReference type="OrthoDB" id="4567at2759"/>
<dbReference type="GO" id="GO:0019432">
    <property type="term" value="P:triglyceride biosynthetic process"/>
    <property type="evidence" value="ECO:0007669"/>
    <property type="project" value="TreeGrafter"/>
</dbReference>
<dbReference type="InterPro" id="IPR013209">
    <property type="entry name" value="LNS2"/>
</dbReference>
<dbReference type="Gene3D" id="3.40.50.1000">
    <property type="entry name" value="HAD superfamily/HAD-like"/>
    <property type="match status" value="1"/>
</dbReference>
<evidence type="ECO:0000259" key="1">
    <source>
        <dbReference type="SMART" id="SM00775"/>
    </source>
</evidence>
<dbReference type="InterPro" id="IPR031315">
    <property type="entry name" value="LNS2/PITP"/>
</dbReference>
<dbReference type="AlphaFoldDB" id="A0A9N9EAL4"/>
<feature type="non-terminal residue" evidence="2">
    <location>
        <position position="1"/>
    </location>
</feature>
<dbReference type="InterPro" id="IPR036412">
    <property type="entry name" value="HAD-like_sf"/>
</dbReference>
<dbReference type="EMBL" id="CAJVPJ010006900">
    <property type="protein sequence ID" value="CAG8671876.1"/>
    <property type="molecule type" value="Genomic_DNA"/>
</dbReference>
<dbReference type="GO" id="GO:0009062">
    <property type="term" value="P:fatty acid catabolic process"/>
    <property type="evidence" value="ECO:0007669"/>
    <property type="project" value="TreeGrafter"/>
</dbReference>
<sequence>IDENKMNQIQRHEKLSKNYAKTLRLTSDQLKSLNLKKGMNTVSFSVTSSYQGRATCYAKIFFWDYDTHVVISDIDGTITKSDALGHLYAMIGRDWTHSGVAKLYTDIHNNGYEILYLTSRAIGQADYTRDYLKKWELAN</sequence>
<dbReference type="Pfam" id="PF08235">
    <property type="entry name" value="LNS2"/>
    <property type="match status" value="1"/>
</dbReference>
<dbReference type="InterPro" id="IPR023214">
    <property type="entry name" value="HAD_sf"/>
</dbReference>
<dbReference type="InterPro" id="IPR026058">
    <property type="entry name" value="LIPIN"/>
</dbReference>
<dbReference type="Proteomes" id="UP000789572">
    <property type="component" value="Unassembled WGS sequence"/>
</dbReference>
<dbReference type="SMART" id="SM00775">
    <property type="entry name" value="LNS2"/>
    <property type="match status" value="1"/>
</dbReference>